<dbReference type="InterPro" id="IPR001245">
    <property type="entry name" value="Ser-Thr/Tyr_kinase_cat_dom"/>
</dbReference>
<dbReference type="PANTHER" id="PTHR44305">
    <property type="entry name" value="SI:DKEY-192D15.2-RELATED"/>
    <property type="match status" value="1"/>
</dbReference>
<dbReference type="PROSITE" id="PS50011">
    <property type="entry name" value="PROTEIN_KINASE_DOM"/>
    <property type="match status" value="1"/>
</dbReference>
<feature type="region of interest" description="Disordered" evidence="1">
    <location>
        <begin position="713"/>
        <end position="762"/>
    </location>
</feature>
<dbReference type="Gene3D" id="1.10.510.10">
    <property type="entry name" value="Transferase(Phosphotransferase) domain 1"/>
    <property type="match status" value="1"/>
</dbReference>
<dbReference type="GO" id="GO:0004672">
    <property type="term" value="F:protein kinase activity"/>
    <property type="evidence" value="ECO:0007669"/>
    <property type="project" value="InterPro"/>
</dbReference>
<name>A0AA38XVT8_9EURO</name>
<proteinExistence type="predicted"/>
<comment type="caution">
    <text evidence="3">The sequence shown here is derived from an EMBL/GenBank/DDBJ whole genome shotgun (WGS) entry which is preliminary data.</text>
</comment>
<feature type="compositionally biased region" description="Polar residues" evidence="1">
    <location>
        <begin position="752"/>
        <end position="762"/>
    </location>
</feature>
<dbReference type="Pfam" id="PF07714">
    <property type="entry name" value="PK_Tyr_Ser-Thr"/>
    <property type="match status" value="1"/>
</dbReference>
<keyword evidence="4" id="KW-1185">Reference proteome</keyword>
<dbReference type="EMBL" id="JAPDRN010000091">
    <property type="protein sequence ID" value="KAJ9624718.1"/>
    <property type="molecule type" value="Genomic_DNA"/>
</dbReference>
<feature type="compositionally biased region" description="Basic and acidic residues" evidence="1">
    <location>
        <begin position="630"/>
        <end position="639"/>
    </location>
</feature>
<feature type="compositionally biased region" description="Basic and acidic residues" evidence="1">
    <location>
        <begin position="716"/>
        <end position="733"/>
    </location>
</feature>
<reference evidence="3" key="1">
    <citation type="submission" date="2022-10" db="EMBL/GenBank/DDBJ databases">
        <title>Culturing micro-colonial fungi from biological soil crusts in the Mojave desert and describing Neophaeococcomyces mojavensis, and introducing the new genera and species Taxawa tesnikishii.</title>
        <authorList>
            <person name="Kurbessoian T."/>
            <person name="Stajich J.E."/>
        </authorList>
    </citation>
    <scope>NUCLEOTIDE SEQUENCE</scope>
    <source>
        <strain evidence="3">TK_35</strain>
    </source>
</reference>
<dbReference type="InterPro" id="IPR053083">
    <property type="entry name" value="TF_kinase-domain_protein"/>
</dbReference>
<feature type="region of interest" description="Disordered" evidence="1">
    <location>
        <begin position="386"/>
        <end position="444"/>
    </location>
</feature>
<evidence type="ECO:0000259" key="2">
    <source>
        <dbReference type="PROSITE" id="PS50011"/>
    </source>
</evidence>
<feature type="compositionally biased region" description="Polar residues" evidence="1">
    <location>
        <begin position="613"/>
        <end position="629"/>
    </location>
</feature>
<evidence type="ECO:0000313" key="4">
    <source>
        <dbReference type="Proteomes" id="UP001172681"/>
    </source>
</evidence>
<organism evidence="3 4">
    <name type="scientific">Knufia peltigerae</name>
    <dbReference type="NCBI Taxonomy" id="1002370"/>
    <lineage>
        <taxon>Eukaryota</taxon>
        <taxon>Fungi</taxon>
        <taxon>Dikarya</taxon>
        <taxon>Ascomycota</taxon>
        <taxon>Pezizomycotina</taxon>
        <taxon>Eurotiomycetes</taxon>
        <taxon>Chaetothyriomycetidae</taxon>
        <taxon>Chaetothyriales</taxon>
        <taxon>Trichomeriaceae</taxon>
        <taxon>Knufia</taxon>
    </lineage>
</organism>
<feature type="region of interest" description="Disordered" evidence="1">
    <location>
        <begin position="791"/>
        <end position="874"/>
    </location>
</feature>
<sequence>MSPTSQAYWADERVYETVTSAYVHAQLRPDEQALLRRPLYFGAGLTDDTYLDWILTRARRFFLILVQTGVPDQIFGVVDDSYDDDDLPIAEHAVPNLRLSYEPDRSLDRRFYKTQFRLLSRTLDEGEHIRYADEENIPITALSLKSVVISLSQEGTDKVRLPNKPSNVFLRRRVHIDAKVTEADLLNEIATIRRLRHEHIISVFASYTHQANFYVLSLPSPDWCLKTFLSDPPKSFTNLSKTERRHTLVNWPHCLANALSWLHRNGRYHGAIRPSNIHVTDTFQICLGYLEGDGVLCDRVRSDDIEAYQYGPPERWKRAVTVRSTGAAAVSLPSGGRTGRRVGVKDTGTSSSGRNSVRSGSDSITPAYSFQPTSRGDYARLRLSSSMSAGGLLQPNTRGRPPRTPSDNHSIITQDTTRPTTSVSTPKRAPSVLSSKSSKSSNSNNLASIFTGQNMFVANPETRSAVVQTWQSMEDDMFASDIFSLGAVILDIITILCKRSYSSFVRHRSSKNRVAGRGGGLADASFHANLGQVFTWAQSLQNEAEKKAKKDDSLSFHAVGPIVQLTLHCLARDPSARSSSQDLEGKLTEHICRAANMPQLHCKSEIVKENVERSASAQLSQNRSVSVTRGESRSSERLRQVSTNLRTLTTDRQQQEQRLRQRLPPPQEIVQDMQILQPPFLPVARSAMTTPATTSASSLASFNFDALSDTVVAESPHSRDQSLRRQSSRRNDPPRLQQHDGWSNEQHDGPKNNPTYTWQRNDSQVDPRLSFGESVDTGAFTYLNYSTSASSEEGVKYFPPRPQTGGPPPMKAPPDRALPPVPPIPPESIASSASSRRPKSGRDEVDKRKRSPSGTTRGRYPLRQDSLPKTMDDEEDDYHDLLRFTRALAIKKVSSRSRTRQQTEPTSAW</sequence>
<dbReference type="InterPro" id="IPR011009">
    <property type="entry name" value="Kinase-like_dom_sf"/>
</dbReference>
<accession>A0AA38XVT8</accession>
<feature type="compositionally biased region" description="Low complexity" evidence="1">
    <location>
        <begin position="434"/>
        <end position="444"/>
    </location>
</feature>
<gene>
    <name evidence="3" type="ORF">H2204_010619</name>
</gene>
<feature type="domain" description="Protein kinase" evidence="2">
    <location>
        <begin position="145"/>
        <end position="593"/>
    </location>
</feature>
<dbReference type="InterPro" id="IPR000719">
    <property type="entry name" value="Prot_kinase_dom"/>
</dbReference>
<evidence type="ECO:0000256" key="1">
    <source>
        <dbReference type="SAM" id="MobiDB-lite"/>
    </source>
</evidence>
<feature type="region of interest" description="Disordered" evidence="1">
    <location>
        <begin position="330"/>
        <end position="371"/>
    </location>
</feature>
<feature type="compositionally biased region" description="Polar residues" evidence="1">
    <location>
        <begin position="405"/>
        <end position="425"/>
    </location>
</feature>
<dbReference type="AlphaFoldDB" id="A0AA38XVT8"/>
<feature type="region of interest" description="Disordered" evidence="1">
    <location>
        <begin position="613"/>
        <end position="667"/>
    </location>
</feature>
<evidence type="ECO:0000313" key="3">
    <source>
        <dbReference type="EMBL" id="KAJ9624718.1"/>
    </source>
</evidence>
<dbReference type="GO" id="GO:0005524">
    <property type="term" value="F:ATP binding"/>
    <property type="evidence" value="ECO:0007669"/>
    <property type="project" value="InterPro"/>
</dbReference>
<dbReference type="Proteomes" id="UP001172681">
    <property type="component" value="Unassembled WGS sequence"/>
</dbReference>
<feature type="compositionally biased region" description="Low complexity" evidence="1">
    <location>
        <begin position="350"/>
        <end position="363"/>
    </location>
</feature>
<feature type="compositionally biased region" description="Pro residues" evidence="1">
    <location>
        <begin position="799"/>
        <end position="826"/>
    </location>
</feature>
<protein>
    <recommendedName>
        <fullName evidence="2">Protein kinase domain-containing protein</fullName>
    </recommendedName>
</protein>
<dbReference type="SUPFAM" id="SSF56112">
    <property type="entry name" value="Protein kinase-like (PK-like)"/>
    <property type="match status" value="1"/>
</dbReference>
<dbReference type="PANTHER" id="PTHR44305:SF24">
    <property type="entry name" value="TYROSINE-PROTEIN KINASE C03B1.5-RELATED"/>
    <property type="match status" value="1"/>
</dbReference>